<dbReference type="InterPro" id="IPR002625">
    <property type="entry name" value="Smr_dom"/>
</dbReference>
<evidence type="ECO:0000313" key="3">
    <source>
        <dbReference type="EMBL" id="MBA4707000.1"/>
    </source>
</evidence>
<feature type="compositionally biased region" description="Basic residues" evidence="1">
    <location>
        <begin position="49"/>
        <end position="70"/>
    </location>
</feature>
<comment type="caution">
    <text evidence="3">The sequence shown here is derived from an EMBL/GenBank/DDBJ whole genome shotgun (WGS) entry which is preliminary data.</text>
</comment>
<sequence length="212" mass="24022">MKAFKDTLKEIRRQTRQRDTSAAPASPPPPPPEPDFKQLFSDVTPLKSPPRHVHQPKKPSPHPKHRHAQHRLSTLSEMEMLRHMVGLFEPAEQLGQFCRSGMPSQTLKRLRNGHWPVACQLDLHGMDRYQAQDALALFLHRARRRGPCLRIIHGKGFGSNGQPILKKLVRSWLSHHPEVLAFCQASEEMGGDGALLVLIRRGQHEEYGSESG</sequence>
<evidence type="ECO:0000313" key="4">
    <source>
        <dbReference type="Proteomes" id="UP000545606"/>
    </source>
</evidence>
<dbReference type="AlphaFoldDB" id="A0A838XV38"/>
<dbReference type="PANTHER" id="PTHR35562">
    <property type="entry name" value="DNA ENDONUCLEASE SMRA-RELATED"/>
    <property type="match status" value="1"/>
</dbReference>
<dbReference type="EMBL" id="JACERN010000003">
    <property type="protein sequence ID" value="MBA4707000.1"/>
    <property type="molecule type" value="Genomic_DNA"/>
</dbReference>
<feature type="compositionally biased region" description="Basic and acidic residues" evidence="1">
    <location>
        <begin position="1"/>
        <end position="19"/>
    </location>
</feature>
<dbReference type="PANTHER" id="PTHR35562:SF2">
    <property type="entry name" value="DNA ENDONUCLEASE SMRA-RELATED"/>
    <property type="match status" value="1"/>
</dbReference>
<feature type="region of interest" description="Disordered" evidence="1">
    <location>
        <begin position="1"/>
        <end position="70"/>
    </location>
</feature>
<evidence type="ECO:0000256" key="1">
    <source>
        <dbReference type="SAM" id="MobiDB-lite"/>
    </source>
</evidence>
<proteinExistence type="predicted"/>
<evidence type="ECO:0000259" key="2">
    <source>
        <dbReference type="PROSITE" id="PS50828"/>
    </source>
</evidence>
<dbReference type="SMART" id="SM00463">
    <property type="entry name" value="SMR"/>
    <property type="match status" value="1"/>
</dbReference>
<dbReference type="Pfam" id="PF01713">
    <property type="entry name" value="Smr"/>
    <property type="match status" value="1"/>
</dbReference>
<dbReference type="InterPro" id="IPR036063">
    <property type="entry name" value="Smr_dom_sf"/>
</dbReference>
<dbReference type="RefSeq" id="WP_181834344.1">
    <property type="nucleotide sequence ID" value="NZ_JACERN010000003.1"/>
</dbReference>
<keyword evidence="4" id="KW-1185">Reference proteome</keyword>
<dbReference type="SUPFAM" id="SSF160443">
    <property type="entry name" value="SMR domain-like"/>
    <property type="match status" value="1"/>
</dbReference>
<gene>
    <name evidence="3" type="ORF">H2Z84_01195</name>
</gene>
<dbReference type="Gene3D" id="3.30.1370.110">
    <property type="match status" value="1"/>
</dbReference>
<accession>A0A838XV38</accession>
<reference evidence="3 4" key="1">
    <citation type="submission" date="2020-07" db="EMBL/GenBank/DDBJ databases">
        <title>Draft genome sequence of violacein-producing bacteria and related species.</title>
        <authorList>
            <person name="Wilson H.S."/>
            <person name="De Leon M.E."/>
        </authorList>
    </citation>
    <scope>NUCLEOTIDE SEQUENCE [LARGE SCALE GENOMIC DNA]</scope>
    <source>
        <strain evidence="3 4">HSC-21Su07</strain>
    </source>
</reference>
<dbReference type="PROSITE" id="PS50828">
    <property type="entry name" value="SMR"/>
    <property type="match status" value="1"/>
</dbReference>
<dbReference type="Proteomes" id="UP000545606">
    <property type="component" value="Unassembled WGS sequence"/>
</dbReference>
<protein>
    <submittedName>
        <fullName evidence="3">Smr/MutS family protein</fullName>
    </submittedName>
</protein>
<name>A0A838XV38_9NEIS</name>
<feature type="domain" description="Smr" evidence="2">
    <location>
        <begin position="121"/>
        <end position="200"/>
    </location>
</feature>
<organism evidence="3 4">
    <name type="scientific">Aquitalea aquatica</name>
    <dbReference type="NCBI Taxonomy" id="3044273"/>
    <lineage>
        <taxon>Bacteria</taxon>
        <taxon>Pseudomonadati</taxon>
        <taxon>Pseudomonadota</taxon>
        <taxon>Betaproteobacteria</taxon>
        <taxon>Neisseriales</taxon>
        <taxon>Chromobacteriaceae</taxon>
        <taxon>Aquitalea</taxon>
    </lineage>
</organism>